<feature type="compositionally biased region" description="Polar residues" evidence="4">
    <location>
        <begin position="656"/>
        <end position="671"/>
    </location>
</feature>
<feature type="region of interest" description="Disordered" evidence="4">
    <location>
        <begin position="614"/>
        <end position="683"/>
    </location>
</feature>
<feature type="compositionally biased region" description="Polar residues" evidence="4">
    <location>
        <begin position="494"/>
        <end position="505"/>
    </location>
</feature>
<sequence>MEPSSIGLGPAEALFNALDNGNMMEVNEELDKYPEGVNARDDEQRLPLHYAADCADLDTFRRILDLNSSVLDAQDANGFTSLLVSVMAGNVEILELLIERGAQVSHLDRDKHSAVHWAVVCGQLDSLMCLLRHHAPVDVADIHGAHPLHYAMVMDDVSVERAETILYVLLKYGAYVNSTDSDGRTPILWASSNGNVDAFKSLVQAGANKSAVDRDKLGVLHCAACHGHMEIIRAMLDLSEKSVVNSKDRNGDTALFYAATFGHYECAKLLLERGADPNHLDKRIRSAAHCAAAKGQLRVLELLQQYGASLELQNYRGDLPFHEAVQMGSQGLVEWLLIVEPNFVSAPNFYGRTPLHLAAASGNMELVVLLCNRLGRDINPLMLYKDELYTPLDLAKRRGHELVVEYLTQRHDALTATEISQDKRNHSRNSIEEQLKTAKLRRIRAQAASSGDSDSDTYEKRYVRTSKGVLKIIRRGKSVQSGLMKGRQLVDAETNMTSRRSSSASGAEKRRPGRAKPQPSKSTSTTDLTRQNAVFAAVANLQAEMTRTDATNPEEVAEVVRKVSDRLAHFDLPAGIERDLVEETIQKIVKEELRKMPNDSTAAHQQKENVFPDMQKNDIDAKSGNRHELTTEHSRITWKKEQQSQHHDEGSDESTRVPNGQIANGGTAISSKQKGVPGPGRKKKVQLVAEEIIEPSASNLSSYFMDNNRDQLPLTELHIIEDGWEQLYGRLAMADSVAERRYVHEKAIFEELTHLKRMQIQYGKVQERVLVRSLINNFCRMHGLSPAHFRYTTFYEWEKFLYDQLKLIYLEERDRIQLTTANQAHLSQAIHSSSTLGHATVKSLGTNTHARFENRLHKAAPLDDRLRELTRIYSSSTTTSAARQATAKQIRGSANSRNSYANGEGSSVNGRASKNGDAVKTNGGGGKRCECLGKHLLIS</sequence>
<feature type="compositionally biased region" description="Low complexity" evidence="4">
    <location>
        <begin position="877"/>
        <end position="887"/>
    </location>
</feature>
<keyword evidence="1" id="KW-0677">Repeat</keyword>
<accession>A0AAD4N8V0</accession>
<feature type="region of interest" description="Disordered" evidence="4">
    <location>
        <begin position="483"/>
        <end position="531"/>
    </location>
</feature>
<feature type="compositionally biased region" description="Polar residues" evidence="4">
    <location>
        <begin position="892"/>
        <end position="912"/>
    </location>
</feature>
<feature type="repeat" description="ANK" evidence="3">
    <location>
        <begin position="350"/>
        <end position="370"/>
    </location>
</feature>
<feature type="repeat" description="ANK" evidence="3">
    <location>
        <begin position="283"/>
        <end position="315"/>
    </location>
</feature>
<feature type="region of interest" description="Disordered" evidence="4">
    <location>
        <begin position="877"/>
        <end position="925"/>
    </location>
</feature>
<dbReference type="EMBL" id="JAKKPZ010000007">
    <property type="protein sequence ID" value="KAI1719106.1"/>
    <property type="molecule type" value="Genomic_DNA"/>
</dbReference>
<proteinExistence type="predicted"/>
<evidence type="ECO:0000256" key="1">
    <source>
        <dbReference type="ARBA" id="ARBA00022737"/>
    </source>
</evidence>
<dbReference type="InterPro" id="IPR002110">
    <property type="entry name" value="Ankyrin_rpt"/>
</dbReference>
<dbReference type="SMART" id="SM00248">
    <property type="entry name" value="ANK"/>
    <property type="match status" value="11"/>
</dbReference>
<feature type="repeat" description="ANK" evidence="3">
    <location>
        <begin position="143"/>
        <end position="181"/>
    </location>
</feature>
<evidence type="ECO:0000256" key="2">
    <source>
        <dbReference type="ARBA" id="ARBA00023043"/>
    </source>
</evidence>
<evidence type="ECO:0000256" key="4">
    <source>
        <dbReference type="SAM" id="MobiDB-lite"/>
    </source>
</evidence>
<dbReference type="PANTHER" id="PTHR24173:SF74">
    <property type="entry name" value="ANKYRIN REPEAT DOMAIN-CONTAINING PROTEIN 16"/>
    <property type="match status" value="1"/>
</dbReference>
<evidence type="ECO:0000313" key="5">
    <source>
        <dbReference type="EMBL" id="KAI1719106.1"/>
    </source>
</evidence>
<dbReference type="Proteomes" id="UP001201812">
    <property type="component" value="Unassembled WGS sequence"/>
</dbReference>
<feature type="compositionally biased region" description="Basic and acidic residues" evidence="4">
    <location>
        <begin position="615"/>
        <end position="655"/>
    </location>
</feature>
<gene>
    <name evidence="5" type="ORF">DdX_06232</name>
</gene>
<comment type="caution">
    <text evidence="5">The sequence shown here is derived from an EMBL/GenBank/DDBJ whole genome shotgun (WGS) entry which is preliminary data.</text>
</comment>
<evidence type="ECO:0000256" key="3">
    <source>
        <dbReference type="PROSITE-ProRule" id="PRU00023"/>
    </source>
</evidence>
<dbReference type="Pfam" id="PF12796">
    <property type="entry name" value="Ank_2"/>
    <property type="match status" value="3"/>
</dbReference>
<name>A0AAD4N8V0_9BILA</name>
<feature type="repeat" description="ANK" evidence="3">
    <location>
        <begin position="77"/>
        <end position="109"/>
    </location>
</feature>
<dbReference type="InterPro" id="IPR036770">
    <property type="entry name" value="Ankyrin_rpt-contain_sf"/>
</dbReference>
<feature type="repeat" description="ANK" evidence="3">
    <location>
        <begin position="182"/>
        <end position="214"/>
    </location>
</feature>
<dbReference type="PROSITE" id="PS50297">
    <property type="entry name" value="ANK_REP_REGION"/>
    <property type="match status" value="5"/>
</dbReference>
<dbReference type="PANTHER" id="PTHR24173">
    <property type="entry name" value="ANKYRIN REPEAT CONTAINING"/>
    <property type="match status" value="1"/>
</dbReference>
<protein>
    <submittedName>
        <fullName evidence="5">Ankyrin repeats (3 copies) domain-containing protein</fullName>
    </submittedName>
</protein>
<feature type="repeat" description="ANK" evidence="3">
    <location>
        <begin position="250"/>
        <end position="282"/>
    </location>
</feature>
<keyword evidence="6" id="KW-1185">Reference proteome</keyword>
<feature type="compositionally biased region" description="Polar residues" evidence="4">
    <location>
        <begin position="519"/>
        <end position="531"/>
    </location>
</feature>
<dbReference type="AlphaFoldDB" id="A0AAD4N8V0"/>
<organism evidence="5 6">
    <name type="scientific">Ditylenchus destructor</name>
    <dbReference type="NCBI Taxonomy" id="166010"/>
    <lineage>
        <taxon>Eukaryota</taxon>
        <taxon>Metazoa</taxon>
        <taxon>Ecdysozoa</taxon>
        <taxon>Nematoda</taxon>
        <taxon>Chromadorea</taxon>
        <taxon>Rhabditida</taxon>
        <taxon>Tylenchina</taxon>
        <taxon>Tylenchomorpha</taxon>
        <taxon>Sphaerularioidea</taxon>
        <taxon>Anguinidae</taxon>
        <taxon>Anguininae</taxon>
        <taxon>Ditylenchus</taxon>
    </lineage>
</organism>
<keyword evidence="2 3" id="KW-0040">ANK repeat</keyword>
<dbReference type="SUPFAM" id="SSF48403">
    <property type="entry name" value="Ankyrin repeat"/>
    <property type="match status" value="1"/>
</dbReference>
<evidence type="ECO:0000313" key="6">
    <source>
        <dbReference type="Proteomes" id="UP001201812"/>
    </source>
</evidence>
<dbReference type="Gene3D" id="1.25.40.20">
    <property type="entry name" value="Ankyrin repeat-containing domain"/>
    <property type="match status" value="3"/>
</dbReference>
<reference evidence="5" key="1">
    <citation type="submission" date="2022-01" db="EMBL/GenBank/DDBJ databases">
        <title>Genome Sequence Resource for Two Populations of Ditylenchus destructor, the Migratory Endoparasitic Phytonematode.</title>
        <authorList>
            <person name="Zhang H."/>
            <person name="Lin R."/>
            <person name="Xie B."/>
        </authorList>
    </citation>
    <scope>NUCLEOTIDE SEQUENCE</scope>
    <source>
        <strain evidence="5">BazhouSP</strain>
    </source>
</reference>
<dbReference type="PROSITE" id="PS50088">
    <property type="entry name" value="ANK_REPEAT"/>
    <property type="match status" value="6"/>
</dbReference>